<reference evidence="2" key="1">
    <citation type="journal article" date="2023" name="Nat. Plants">
        <title>Single-cell RNA sequencing provides a high-resolution roadmap for understanding the multicellular compartmentation of specialized metabolism.</title>
        <authorList>
            <person name="Sun S."/>
            <person name="Shen X."/>
            <person name="Li Y."/>
            <person name="Li Y."/>
            <person name="Wang S."/>
            <person name="Li R."/>
            <person name="Zhang H."/>
            <person name="Shen G."/>
            <person name="Guo B."/>
            <person name="Wei J."/>
            <person name="Xu J."/>
            <person name="St-Pierre B."/>
            <person name="Chen S."/>
            <person name="Sun C."/>
        </authorList>
    </citation>
    <scope>NUCLEOTIDE SEQUENCE [LARGE SCALE GENOMIC DNA]</scope>
</reference>
<name>A0ACC0BQ32_CATRO</name>
<gene>
    <name evidence="1" type="ORF">M9H77_15158</name>
</gene>
<dbReference type="EMBL" id="CM044703">
    <property type="protein sequence ID" value="KAI5674794.1"/>
    <property type="molecule type" value="Genomic_DNA"/>
</dbReference>
<organism evidence="1 2">
    <name type="scientific">Catharanthus roseus</name>
    <name type="common">Madagascar periwinkle</name>
    <name type="synonym">Vinca rosea</name>
    <dbReference type="NCBI Taxonomy" id="4058"/>
    <lineage>
        <taxon>Eukaryota</taxon>
        <taxon>Viridiplantae</taxon>
        <taxon>Streptophyta</taxon>
        <taxon>Embryophyta</taxon>
        <taxon>Tracheophyta</taxon>
        <taxon>Spermatophyta</taxon>
        <taxon>Magnoliopsida</taxon>
        <taxon>eudicotyledons</taxon>
        <taxon>Gunneridae</taxon>
        <taxon>Pentapetalae</taxon>
        <taxon>asterids</taxon>
        <taxon>lamiids</taxon>
        <taxon>Gentianales</taxon>
        <taxon>Apocynaceae</taxon>
        <taxon>Rauvolfioideae</taxon>
        <taxon>Vinceae</taxon>
        <taxon>Catharanthinae</taxon>
        <taxon>Catharanthus</taxon>
    </lineage>
</organism>
<protein>
    <submittedName>
        <fullName evidence="1">Uncharacterized protein</fullName>
    </submittedName>
</protein>
<evidence type="ECO:0000313" key="1">
    <source>
        <dbReference type="EMBL" id="KAI5674794.1"/>
    </source>
</evidence>
<evidence type="ECO:0000313" key="2">
    <source>
        <dbReference type="Proteomes" id="UP001060085"/>
    </source>
</evidence>
<sequence length="299" mass="32514">MAKAISSFINGGRTTFLSISRSDLSPTTPRQRPNSVICMKSNSWANIESDIQTHLKKSIPIRAPEDVFEPMHYLTFAAPRTTAPALCIAACEVVGGNGDQAMAAAAAIHLVHAAAYAHENLPLTDRRRPKPPIQHKFNPNIELLTGDGIVPYGFELLAKSMDSNNSDRILRVIIEITQAAGSKGIIDGQFRELDVIDSEINMGLIEYVCKKKEGELNACGAACGAILGGGSEEEIGKLRKFGLYAGMIQGLVHGVGKNREEIQELARKLRYLAMEELKSLKNRKIDTISSLLETDLCGV</sequence>
<comment type="caution">
    <text evidence="1">The sequence shown here is derived from an EMBL/GenBank/DDBJ whole genome shotgun (WGS) entry which is preliminary data.</text>
</comment>
<keyword evidence="2" id="KW-1185">Reference proteome</keyword>
<accession>A0ACC0BQ32</accession>
<proteinExistence type="predicted"/>
<dbReference type="Proteomes" id="UP001060085">
    <property type="component" value="Linkage Group LG03"/>
</dbReference>